<dbReference type="SMART" id="SM00360">
    <property type="entry name" value="RRM"/>
    <property type="match status" value="7"/>
</dbReference>
<dbReference type="GO" id="GO:0003729">
    <property type="term" value="F:mRNA binding"/>
    <property type="evidence" value="ECO:0007669"/>
    <property type="project" value="TreeGrafter"/>
</dbReference>
<dbReference type="Pfam" id="PF00076">
    <property type="entry name" value="RRM_1"/>
    <property type="match status" value="7"/>
</dbReference>
<dbReference type="InterPro" id="IPR050502">
    <property type="entry name" value="Euk_RNA-bind_prot"/>
</dbReference>
<gene>
    <name evidence="5" type="ORF">NSCI0253_LOCUS30282</name>
</gene>
<name>A0A7S1AJ46_NOCSC</name>
<evidence type="ECO:0000256" key="3">
    <source>
        <dbReference type="SAM" id="MobiDB-lite"/>
    </source>
</evidence>
<feature type="domain" description="RRM" evidence="4">
    <location>
        <begin position="105"/>
        <end position="184"/>
    </location>
</feature>
<evidence type="ECO:0000259" key="4">
    <source>
        <dbReference type="PROSITE" id="PS50102"/>
    </source>
</evidence>
<proteinExistence type="predicted"/>
<accession>A0A7S1AJ46</accession>
<evidence type="ECO:0000256" key="1">
    <source>
        <dbReference type="ARBA" id="ARBA00022884"/>
    </source>
</evidence>
<feature type="domain" description="RRM" evidence="4">
    <location>
        <begin position="546"/>
        <end position="627"/>
    </location>
</feature>
<dbReference type="Gene3D" id="3.30.70.330">
    <property type="match status" value="7"/>
</dbReference>
<feature type="domain" description="RRM" evidence="4">
    <location>
        <begin position="17"/>
        <end position="94"/>
    </location>
</feature>
<reference evidence="5" key="1">
    <citation type="submission" date="2021-01" db="EMBL/GenBank/DDBJ databases">
        <authorList>
            <person name="Corre E."/>
            <person name="Pelletier E."/>
            <person name="Niang G."/>
            <person name="Scheremetjew M."/>
            <person name="Finn R."/>
            <person name="Kale V."/>
            <person name="Holt S."/>
            <person name="Cochrane G."/>
            <person name="Meng A."/>
            <person name="Brown T."/>
            <person name="Cohen L."/>
        </authorList>
    </citation>
    <scope>NUCLEOTIDE SEQUENCE</scope>
</reference>
<sequence length="728" mass="82004">MRDAEWDEEQVKEDAKRKLTVKNLPWDTNDQDLYTYFQDSVGEVESARVVTDKETGESRGFGFVVFETEASVWAALEEARFLGGKALEMKTEDGDSLEGVGDPKRMVFVRNLPASYGDQDLHSFFSSKFPDKVTFAKILLDIWGESRCCGNVVFASKAAAKEATEIIDFFEGKMLDLRLDCDKNRASEEDYDRRLFVRGLPKDVNDEALYNHFCRNKGEVLSARINLDKETGESKGFGFVVFANSANAWVSLNLPHFLGGRNLDVKMEGVSKPETENDRKRKVFVKGFPSEMNDEGLFKLFAEKFPHQISSARVALDRDSGESREFGFVYFEKKKDAKAAATQAVFVNGKALTIKITDENNKGKGKEDECKLFVTRLAPEVKDEDLYQCFSDACPGVVLSARVGVDRDTGLSRGFGFVFFATTEDVRHAQNQKQLLFLGGRALETRGNETGKGKGKGKEKDTPDLRRLIVRGLSPQTNDESLYSHFTENIGAVESVRVVLDRDTGESQRFGFITLASLDDAEEATLLTHVIDGEVVDVEGECERDRKLVVRNLPRSFTEEELYMYFTNCVGKVKSAKLLRHDSGESRGSGVVVMTRPDLAKRAVKQMHILDGKVVEVDLDEVDKAKRKGKGKGKEQEKGKADAWDTESWWDATQKTYQAQVGEETWESWETWETTAKTKKKKTKLADTWCEGGDWDASWDEQWDQSNVGWDAAWTEDGAPPQKKKRTL</sequence>
<dbReference type="InterPro" id="IPR035979">
    <property type="entry name" value="RBD_domain_sf"/>
</dbReference>
<dbReference type="PROSITE" id="PS50102">
    <property type="entry name" value="RRM"/>
    <property type="match status" value="7"/>
</dbReference>
<dbReference type="SUPFAM" id="SSF54928">
    <property type="entry name" value="RNA-binding domain, RBD"/>
    <property type="match status" value="5"/>
</dbReference>
<dbReference type="AlphaFoldDB" id="A0A7S1AJ46"/>
<keyword evidence="1 2" id="KW-0694">RNA-binding</keyword>
<feature type="region of interest" description="Disordered" evidence="3">
    <location>
        <begin position="626"/>
        <end position="645"/>
    </location>
</feature>
<feature type="domain" description="RRM" evidence="4">
    <location>
        <begin position="281"/>
        <end position="359"/>
    </location>
</feature>
<dbReference type="EMBL" id="HBFQ01042767">
    <property type="protein sequence ID" value="CAD8855930.1"/>
    <property type="molecule type" value="Transcribed_RNA"/>
</dbReference>
<protein>
    <recommendedName>
        <fullName evidence="4">RRM domain-containing protein</fullName>
    </recommendedName>
</protein>
<dbReference type="PANTHER" id="PTHR48025">
    <property type="entry name" value="OS02G0815200 PROTEIN"/>
    <property type="match status" value="1"/>
</dbReference>
<evidence type="ECO:0000256" key="2">
    <source>
        <dbReference type="PROSITE-ProRule" id="PRU00176"/>
    </source>
</evidence>
<feature type="compositionally biased region" description="Basic and acidic residues" evidence="3">
    <location>
        <begin position="632"/>
        <end position="643"/>
    </location>
</feature>
<feature type="domain" description="RRM" evidence="4">
    <location>
        <begin position="193"/>
        <end position="270"/>
    </location>
</feature>
<dbReference type="InterPro" id="IPR012677">
    <property type="entry name" value="Nucleotide-bd_a/b_plait_sf"/>
</dbReference>
<feature type="domain" description="RRM" evidence="4">
    <location>
        <begin position="466"/>
        <end position="555"/>
    </location>
</feature>
<evidence type="ECO:0000313" key="5">
    <source>
        <dbReference type="EMBL" id="CAD8855930.1"/>
    </source>
</evidence>
<organism evidence="5">
    <name type="scientific">Noctiluca scintillans</name>
    <name type="common">Sea sparkle</name>
    <name type="synonym">Red tide dinoflagellate</name>
    <dbReference type="NCBI Taxonomy" id="2966"/>
    <lineage>
        <taxon>Eukaryota</taxon>
        <taxon>Sar</taxon>
        <taxon>Alveolata</taxon>
        <taxon>Dinophyceae</taxon>
        <taxon>Noctilucales</taxon>
        <taxon>Noctilucaceae</taxon>
        <taxon>Noctiluca</taxon>
    </lineage>
</organism>
<dbReference type="PANTHER" id="PTHR48025:SF1">
    <property type="entry name" value="RRM DOMAIN-CONTAINING PROTEIN"/>
    <property type="match status" value="1"/>
</dbReference>
<dbReference type="InterPro" id="IPR000504">
    <property type="entry name" value="RRM_dom"/>
</dbReference>
<dbReference type="CDD" id="cd00590">
    <property type="entry name" value="RRM_SF"/>
    <property type="match status" value="2"/>
</dbReference>
<feature type="domain" description="RRM" evidence="4">
    <location>
        <begin position="370"/>
        <end position="450"/>
    </location>
</feature>